<dbReference type="EMBL" id="UFRV01000006">
    <property type="protein sequence ID" value="SUT92324.1"/>
    <property type="molecule type" value="Genomic_DNA"/>
</dbReference>
<evidence type="ECO:0000256" key="4">
    <source>
        <dbReference type="ARBA" id="ARBA00023136"/>
    </source>
</evidence>
<evidence type="ECO:0000313" key="8">
    <source>
        <dbReference type="EMBL" id="SUT92324.1"/>
    </source>
</evidence>
<evidence type="ECO:0000313" key="7">
    <source>
        <dbReference type="EMBL" id="QPS02604.1"/>
    </source>
</evidence>
<sequence>MLLKISIAMLAFAANSVLCRLALAEQQIDPMSFSLLRVCSGAMVLFLLYMLSTHKAKIEWSIKNGFFLALYIVAFSLAYLHIDAGVGALLLFGTVQLSMVSYGLCHGEKINLRRRLGLSIAILGLLILLLPGASAPPLGYAALMVLSGIGWAMYSIAGKKMHNPLASSLANFVVAIPFVVLVYLLFYTQSFINPKGMLLALLSGGLASSGAYVLWYAIVKKIDRVTASSVQLSVPCLAIMGGALFIGETLSFRIIISATIILAGIALVISASSRKKDVDTIDSVGTTRL</sequence>
<gene>
    <name evidence="7" type="ORF">I6G67_10105</name>
    <name evidence="8" type="ORF">NCTC10308_00707</name>
</gene>
<dbReference type="Pfam" id="PF00892">
    <property type="entry name" value="EamA"/>
    <property type="match status" value="2"/>
</dbReference>
<keyword evidence="3 5" id="KW-1133">Transmembrane helix</keyword>
<feature type="transmembrane region" description="Helical" evidence="5">
    <location>
        <begin position="64"/>
        <end position="82"/>
    </location>
</feature>
<dbReference type="Proteomes" id="UP000254227">
    <property type="component" value="Unassembled WGS sequence"/>
</dbReference>
<dbReference type="AlphaFoldDB" id="A0A380TUK4"/>
<protein>
    <submittedName>
        <fullName evidence="7">DMT family transporter</fullName>
    </submittedName>
    <submittedName>
        <fullName evidence="8">Transport protein</fullName>
    </submittedName>
</protein>
<reference evidence="7 10" key="2">
    <citation type="submission" date="2020-12" db="EMBL/GenBank/DDBJ databases">
        <title>FDA dAtabase for Regulatory Grade micrObial Sequences (FDA-ARGOS): Supporting development and validation of Infectious Disease Dx tests.</title>
        <authorList>
            <person name="Sproer C."/>
            <person name="Gronow S."/>
            <person name="Severitt S."/>
            <person name="Schroder I."/>
            <person name="Tallon L."/>
            <person name="Sadzewicz L."/>
            <person name="Zhao X."/>
            <person name="Boylan J."/>
            <person name="Ott S."/>
            <person name="Bowen H."/>
            <person name="Vavikolanu K."/>
            <person name="Mehta A."/>
            <person name="Aluvathingal J."/>
            <person name="Nadendla S."/>
            <person name="Lowell S."/>
            <person name="Myers T."/>
            <person name="Yan Y."/>
            <person name="Sichtig H."/>
        </authorList>
    </citation>
    <scope>NUCLEOTIDE SEQUENCE [LARGE SCALE GENOMIC DNA]</scope>
    <source>
        <strain evidence="7 10">FDAARGOS_910</strain>
    </source>
</reference>
<evidence type="ECO:0000313" key="10">
    <source>
        <dbReference type="Proteomes" id="UP000595107"/>
    </source>
</evidence>
<feature type="transmembrane region" description="Helical" evidence="5">
    <location>
        <begin position="34"/>
        <end position="52"/>
    </location>
</feature>
<dbReference type="SUPFAM" id="SSF103481">
    <property type="entry name" value="Multidrug resistance efflux transporter EmrE"/>
    <property type="match status" value="2"/>
</dbReference>
<feature type="transmembrane region" description="Helical" evidence="5">
    <location>
        <begin position="225"/>
        <end position="246"/>
    </location>
</feature>
<keyword evidence="2 5" id="KW-0812">Transmembrane</keyword>
<organism evidence="8 9">
    <name type="scientific">Acinetobacter johnsonii</name>
    <dbReference type="NCBI Taxonomy" id="40214"/>
    <lineage>
        <taxon>Bacteria</taxon>
        <taxon>Pseudomonadati</taxon>
        <taxon>Pseudomonadota</taxon>
        <taxon>Gammaproteobacteria</taxon>
        <taxon>Moraxellales</taxon>
        <taxon>Moraxellaceae</taxon>
        <taxon>Acinetobacter</taxon>
    </lineage>
</organism>
<dbReference type="PANTHER" id="PTHR32322:SF9">
    <property type="entry name" value="AMINO-ACID METABOLITE EFFLUX PUMP-RELATED"/>
    <property type="match status" value="1"/>
</dbReference>
<feature type="domain" description="EamA" evidence="6">
    <location>
        <begin position="142"/>
        <end position="269"/>
    </location>
</feature>
<feature type="domain" description="EamA" evidence="6">
    <location>
        <begin position="4"/>
        <end position="129"/>
    </location>
</feature>
<dbReference type="GO" id="GO:0016020">
    <property type="term" value="C:membrane"/>
    <property type="evidence" value="ECO:0007669"/>
    <property type="project" value="UniProtKB-SubCell"/>
</dbReference>
<feature type="transmembrane region" description="Helical" evidence="5">
    <location>
        <begin position="88"/>
        <end position="104"/>
    </location>
</feature>
<evidence type="ECO:0000256" key="2">
    <source>
        <dbReference type="ARBA" id="ARBA00022692"/>
    </source>
</evidence>
<evidence type="ECO:0000259" key="6">
    <source>
        <dbReference type="Pfam" id="PF00892"/>
    </source>
</evidence>
<feature type="transmembrane region" description="Helical" evidence="5">
    <location>
        <begin position="252"/>
        <end position="271"/>
    </location>
</feature>
<accession>A0A380TUK4</accession>
<dbReference type="InterPro" id="IPR050638">
    <property type="entry name" value="AA-Vitamin_Transporters"/>
</dbReference>
<comment type="subcellular location">
    <subcellularLocation>
        <location evidence="1">Membrane</location>
        <topology evidence="1">Multi-pass membrane protein</topology>
    </subcellularLocation>
</comment>
<dbReference type="EMBL" id="CP065666">
    <property type="protein sequence ID" value="QPS02604.1"/>
    <property type="molecule type" value="Genomic_DNA"/>
</dbReference>
<feature type="transmembrane region" description="Helical" evidence="5">
    <location>
        <begin position="116"/>
        <end position="133"/>
    </location>
</feature>
<dbReference type="InterPro" id="IPR037185">
    <property type="entry name" value="EmrE-like"/>
</dbReference>
<feature type="transmembrane region" description="Helical" evidence="5">
    <location>
        <begin position="139"/>
        <end position="157"/>
    </location>
</feature>
<name>A0A380TUK4_ACIJO</name>
<dbReference type="PANTHER" id="PTHR32322">
    <property type="entry name" value="INNER MEMBRANE TRANSPORTER"/>
    <property type="match status" value="1"/>
</dbReference>
<reference evidence="8 9" key="1">
    <citation type="submission" date="2018-06" db="EMBL/GenBank/DDBJ databases">
        <authorList>
            <consortium name="Pathogen Informatics"/>
            <person name="Doyle S."/>
        </authorList>
    </citation>
    <scope>NUCLEOTIDE SEQUENCE [LARGE SCALE GENOMIC DNA]</scope>
    <source>
        <strain evidence="8 9">NCTC10308</strain>
    </source>
</reference>
<evidence type="ECO:0000256" key="5">
    <source>
        <dbReference type="SAM" id="Phobius"/>
    </source>
</evidence>
<dbReference type="RefSeq" id="WP_004693650.1">
    <property type="nucleotide sequence ID" value="NZ_BBTB01000016.1"/>
</dbReference>
<evidence type="ECO:0000313" key="9">
    <source>
        <dbReference type="Proteomes" id="UP000254227"/>
    </source>
</evidence>
<proteinExistence type="predicted"/>
<feature type="transmembrane region" description="Helical" evidence="5">
    <location>
        <begin position="169"/>
        <end position="186"/>
    </location>
</feature>
<keyword evidence="4 5" id="KW-0472">Membrane</keyword>
<dbReference type="InterPro" id="IPR000620">
    <property type="entry name" value="EamA_dom"/>
</dbReference>
<evidence type="ECO:0000256" key="1">
    <source>
        <dbReference type="ARBA" id="ARBA00004141"/>
    </source>
</evidence>
<feature type="transmembrane region" description="Helical" evidence="5">
    <location>
        <begin position="198"/>
        <end position="218"/>
    </location>
</feature>
<evidence type="ECO:0000256" key="3">
    <source>
        <dbReference type="ARBA" id="ARBA00022989"/>
    </source>
</evidence>
<dbReference type="Proteomes" id="UP000595107">
    <property type="component" value="Chromosome"/>
</dbReference>